<evidence type="ECO:0000256" key="4">
    <source>
        <dbReference type="ARBA" id="ARBA00022741"/>
    </source>
</evidence>
<keyword evidence="5 9" id="KW-0418">Kinase</keyword>
<evidence type="ECO:0000256" key="1">
    <source>
        <dbReference type="ARBA" id="ARBA00005051"/>
    </source>
</evidence>
<dbReference type="PANTHER" id="PTHR43071">
    <property type="entry name" value="2-AMINO-4-HYDROXY-6-HYDROXYMETHYLDIHYDROPTERIDINE PYROPHOSPHOKINASE"/>
    <property type="match status" value="1"/>
</dbReference>
<keyword evidence="3 9" id="KW-0808">Transferase</keyword>
<dbReference type="EMBL" id="JABBXH010000003">
    <property type="protein sequence ID" value="NMP32121.1"/>
    <property type="molecule type" value="Genomic_DNA"/>
</dbReference>
<keyword evidence="7" id="KW-0289">Folate biosynthesis</keyword>
<dbReference type="UniPathway" id="UPA00077">
    <property type="reaction ID" value="UER00155"/>
</dbReference>
<dbReference type="GO" id="GO:0046654">
    <property type="term" value="P:tetrahydrofolate biosynthetic process"/>
    <property type="evidence" value="ECO:0007669"/>
    <property type="project" value="UniProtKB-UniPathway"/>
</dbReference>
<dbReference type="InterPro" id="IPR035907">
    <property type="entry name" value="Hppk_sf"/>
</dbReference>
<proteinExistence type="predicted"/>
<dbReference type="SUPFAM" id="SSF55083">
    <property type="entry name" value="6-hydroxymethyl-7,8-dihydropterin pyrophosphokinase, HPPK"/>
    <property type="match status" value="1"/>
</dbReference>
<keyword evidence="6" id="KW-0067">ATP-binding</keyword>
<feature type="domain" description="7,8-dihydro-6-hydroxymethylpterin-pyrophosphokinase" evidence="8">
    <location>
        <begin position="5"/>
        <end position="129"/>
    </location>
</feature>
<gene>
    <name evidence="9" type="primary">folK</name>
    <name evidence="9" type="ORF">HII17_11125</name>
</gene>
<evidence type="ECO:0000256" key="7">
    <source>
        <dbReference type="ARBA" id="ARBA00022909"/>
    </source>
</evidence>
<dbReference type="GO" id="GO:0046656">
    <property type="term" value="P:folic acid biosynthetic process"/>
    <property type="evidence" value="ECO:0007669"/>
    <property type="project" value="UniProtKB-KW"/>
</dbReference>
<organism evidence="9 10">
    <name type="scientific">Thalassotalea algicola</name>
    <dbReference type="NCBI Taxonomy" id="2716224"/>
    <lineage>
        <taxon>Bacteria</taxon>
        <taxon>Pseudomonadati</taxon>
        <taxon>Pseudomonadota</taxon>
        <taxon>Gammaproteobacteria</taxon>
        <taxon>Alteromonadales</taxon>
        <taxon>Colwelliaceae</taxon>
        <taxon>Thalassotalea</taxon>
    </lineage>
</organism>
<evidence type="ECO:0000256" key="2">
    <source>
        <dbReference type="ARBA" id="ARBA00013253"/>
    </source>
</evidence>
<dbReference type="EC" id="2.7.6.3" evidence="2"/>
<accession>A0A7Y0Q7E8</accession>
<comment type="pathway">
    <text evidence="1">Cofactor biosynthesis; tetrahydrofolate biosynthesis; 2-amino-4-hydroxy-6-hydroxymethyl-7,8-dihydropteridine diphosphate from 7,8-dihydroneopterin triphosphate: step 4/4.</text>
</comment>
<dbReference type="InterPro" id="IPR000550">
    <property type="entry name" value="Hppk"/>
</dbReference>
<dbReference type="Pfam" id="PF01288">
    <property type="entry name" value="HPPK"/>
    <property type="match status" value="1"/>
</dbReference>
<dbReference type="PANTHER" id="PTHR43071:SF2">
    <property type="entry name" value="2-AMINO-4-HYDROXY-6-HYDROXYMETHYLDIHYDROPTERIDINE PYROPHOSPHOKINASE"/>
    <property type="match status" value="1"/>
</dbReference>
<protein>
    <recommendedName>
        <fullName evidence="2">2-amino-4-hydroxy-6-hydroxymethyldihydropteridine diphosphokinase</fullName>
        <ecNumber evidence="2">2.7.6.3</ecNumber>
    </recommendedName>
</protein>
<evidence type="ECO:0000313" key="9">
    <source>
        <dbReference type="EMBL" id="NMP32121.1"/>
    </source>
</evidence>
<evidence type="ECO:0000256" key="3">
    <source>
        <dbReference type="ARBA" id="ARBA00022679"/>
    </source>
</evidence>
<dbReference type="AlphaFoldDB" id="A0A7Y0Q7E8"/>
<comment type="caution">
    <text evidence="9">The sequence shown here is derived from an EMBL/GenBank/DDBJ whole genome shotgun (WGS) entry which is preliminary data.</text>
</comment>
<sequence>MADIYISLGSNIEREKYVNKGLWALENAFGEIAVSSLYACEAIGFEGPEFYNLVVSANTSKTLSEVAELLRDIEYDNGRSPDAYKYSPRTLDLDLLLFDDVIANEPAQIPRDEILKNAFVLWPLAELAPKLIHPVKQKNYASLWQQFDKTSQKIAQLPLTWQSNLGRNN</sequence>
<evidence type="ECO:0000313" key="10">
    <source>
        <dbReference type="Proteomes" id="UP000568664"/>
    </source>
</evidence>
<dbReference type="GO" id="GO:0016301">
    <property type="term" value="F:kinase activity"/>
    <property type="evidence" value="ECO:0007669"/>
    <property type="project" value="UniProtKB-KW"/>
</dbReference>
<keyword evidence="10" id="KW-1185">Reference proteome</keyword>
<dbReference type="GO" id="GO:0003848">
    <property type="term" value="F:2-amino-4-hydroxy-6-hydroxymethyldihydropteridine diphosphokinase activity"/>
    <property type="evidence" value="ECO:0007669"/>
    <property type="project" value="UniProtKB-EC"/>
</dbReference>
<keyword evidence="4" id="KW-0547">Nucleotide-binding</keyword>
<dbReference type="NCBIfam" id="TIGR01498">
    <property type="entry name" value="folK"/>
    <property type="match status" value="1"/>
</dbReference>
<dbReference type="GO" id="GO:0005524">
    <property type="term" value="F:ATP binding"/>
    <property type="evidence" value="ECO:0007669"/>
    <property type="project" value="UniProtKB-KW"/>
</dbReference>
<dbReference type="Gene3D" id="3.30.70.560">
    <property type="entry name" value="7,8-Dihydro-6-hydroxymethylpterin-pyrophosphokinase HPPK"/>
    <property type="match status" value="1"/>
</dbReference>
<evidence type="ECO:0000259" key="8">
    <source>
        <dbReference type="Pfam" id="PF01288"/>
    </source>
</evidence>
<name>A0A7Y0Q7E8_9GAMM</name>
<dbReference type="RefSeq" id="WP_169075438.1">
    <property type="nucleotide sequence ID" value="NZ_JABBXH010000003.1"/>
</dbReference>
<evidence type="ECO:0000256" key="5">
    <source>
        <dbReference type="ARBA" id="ARBA00022777"/>
    </source>
</evidence>
<evidence type="ECO:0000256" key="6">
    <source>
        <dbReference type="ARBA" id="ARBA00022840"/>
    </source>
</evidence>
<reference evidence="9 10" key="1">
    <citation type="submission" date="2020-04" db="EMBL/GenBank/DDBJ databases">
        <title>Thalassotalea sp. M1531, isolated from the surface of marine red alga.</title>
        <authorList>
            <person name="Pang L."/>
            <person name="Lu D.-C."/>
        </authorList>
    </citation>
    <scope>NUCLEOTIDE SEQUENCE [LARGE SCALE GENOMIC DNA]</scope>
    <source>
        <strain evidence="9 10">M1531</strain>
    </source>
</reference>
<dbReference type="Proteomes" id="UP000568664">
    <property type="component" value="Unassembled WGS sequence"/>
</dbReference>
<dbReference type="CDD" id="cd00483">
    <property type="entry name" value="HPPK"/>
    <property type="match status" value="1"/>
</dbReference>